<evidence type="ECO:0000313" key="8">
    <source>
        <dbReference type="EMBL" id="MVX61509.1"/>
    </source>
</evidence>
<dbReference type="OrthoDB" id="9342495at2"/>
<reference evidence="8 9" key="1">
    <citation type="submission" date="2019-12" db="EMBL/GenBank/DDBJ databases">
        <title>Microbes associate with the intestines of laboratory mice.</title>
        <authorList>
            <person name="Navarre W."/>
            <person name="Wong E."/>
        </authorList>
    </citation>
    <scope>NUCLEOTIDE SEQUENCE [LARGE SCALE GENOMIC DNA]</scope>
    <source>
        <strain evidence="8 9">NM66_B29</strain>
    </source>
</reference>
<feature type="transmembrane region" description="Helical" evidence="7">
    <location>
        <begin position="202"/>
        <end position="226"/>
    </location>
</feature>
<dbReference type="AlphaFoldDB" id="A0A6N8JRF8"/>
<dbReference type="RefSeq" id="WP_160346731.1">
    <property type="nucleotide sequence ID" value="NZ_WSRR01000022.1"/>
</dbReference>
<feature type="transmembrane region" description="Helical" evidence="7">
    <location>
        <begin position="348"/>
        <end position="365"/>
    </location>
</feature>
<proteinExistence type="predicted"/>
<dbReference type="PANTHER" id="PTHR43652:SF6">
    <property type="entry name" value="ARGININE REPRESSOR"/>
    <property type="match status" value="1"/>
</dbReference>
<dbReference type="Pfam" id="PF03606">
    <property type="entry name" value="DcuC"/>
    <property type="match status" value="1"/>
</dbReference>
<keyword evidence="9" id="KW-1185">Reference proteome</keyword>
<dbReference type="Proteomes" id="UP000463388">
    <property type="component" value="Unassembled WGS sequence"/>
</dbReference>
<comment type="subcellular location">
    <subcellularLocation>
        <location evidence="1">Cell membrane</location>
        <topology evidence="1">Multi-pass membrane protein</topology>
    </subcellularLocation>
</comment>
<feature type="region of interest" description="Disordered" evidence="6">
    <location>
        <begin position="1"/>
        <end position="22"/>
    </location>
</feature>
<evidence type="ECO:0000256" key="6">
    <source>
        <dbReference type="SAM" id="MobiDB-lite"/>
    </source>
</evidence>
<feature type="transmembrane region" description="Helical" evidence="7">
    <location>
        <begin position="260"/>
        <end position="280"/>
    </location>
</feature>
<keyword evidence="3 7" id="KW-0812">Transmembrane</keyword>
<dbReference type="PANTHER" id="PTHR43652">
    <property type="entry name" value="BASIC AMINO ACID ANTIPORTER YFCC-RELATED"/>
    <property type="match status" value="1"/>
</dbReference>
<keyword evidence="5 7" id="KW-0472">Membrane</keyword>
<organism evidence="8 9">
    <name type="scientific">Adlercreutzia mucosicola</name>
    <dbReference type="NCBI Taxonomy" id="580026"/>
    <lineage>
        <taxon>Bacteria</taxon>
        <taxon>Bacillati</taxon>
        <taxon>Actinomycetota</taxon>
        <taxon>Coriobacteriia</taxon>
        <taxon>Eggerthellales</taxon>
        <taxon>Eggerthellaceae</taxon>
        <taxon>Adlercreutzia</taxon>
    </lineage>
</organism>
<evidence type="ECO:0000313" key="9">
    <source>
        <dbReference type="Proteomes" id="UP000463388"/>
    </source>
</evidence>
<sequence>MAEATMEGVPLDAEQAPKEKKEKKKRKFSFPSAFTILFIVTIIAVICTWFVPAGQYSKLLYDADSGKLEMTSPTGEVSTLDATQETLDELGVKISIDQFTSGAITKAVSIPGTYEGLDQHPVSIADIPYSMVWGVIDGIDVMVFILCLGGLIGVVKVTGAFESGLSALTKKTKGREFLLVFGVSVFMIFGGTMCGLEEEAVAFYPILAPIFIALGYDSIVVVGAIFMAGSIGTTFSTVNPFSAVIASNAAGTVFTEGIAVRAFALVVGGIVFLLYLHWYAKKVKADPKFSYSYEDREKFNAQWELDDNSAAAHEFSIRKKIVLVIFVMAFIIMIIGVMNLGWWFPQMAAEFVTLSILVMFIGGTGKDGVGEAKMVDAFGSGASSLVPVALIIGLARGVNHVLTEGMISDTMLNAASNMVTGMSGPMFVICLLLIFFVLGFVVPSSSGLAVLSMPIFAPLADTVGIPRWIIVAAYQFGQYAMLYIAPTGLVMATLQMLDMKMSHWFKFVWPMMVFTLVFGAILLSVCSVVFAA</sequence>
<dbReference type="EMBL" id="WSRR01000022">
    <property type="protein sequence ID" value="MVX61509.1"/>
    <property type="molecule type" value="Genomic_DNA"/>
</dbReference>
<accession>A0A6N8JRF8</accession>
<evidence type="ECO:0000256" key="4">
    <source>
        <dbReference type="ARBA" id="ARBA00022989"/>
    </source>
</evidence>
<feature type="transmembrane region" description="Helical" evidence="7">
    <location>
        <begin position="448"/>
        <end position="470"/>
    </location>
</feature>
<feature type="transmembrane region" description="Helical" evidence="7">
    <location>
        <begin position="377"/>
        <end position="398"/>
    </location>
</feature>
<feature type="transmembrane region" description="Helical" evidence="7">
    <location>
        <begin position="177"/>
        <end position="196"/>
    </location>
</feature>
<evidence type="ECO:0000256" key="2">
    <source>
        <dbReference type="ARBA" id="ARBA00022475"/>
    </source>
</evidence>
<dbReference type="GO" id="GO:0005886">
    <property type="term" value="C:plasma membrane"/>
    <property type="evidence" value="ECO:0007669"/>
    <property type="project" value="UniProtKB-SubCell"/>
</dbReference>
<feature type="transmembrane region" description="Helical" evidence="7">
    <location>
        <begin position="321"/>
        <end position="342"/>
    </location>
</feature>
<protein>
    <submittedName>
        <fullName evidence="8">TRAP transporter large permease subunit</fullName>
    </submittedName>
</protein>
<keyword evidence="4 7" id="KW-1133">Transmembrane helix</keyword>
<evidence type="ECO:0000256" key="1">
    <source>
        <dbReference type="ARBA" id="ARBA00004651"/>
    </source>
</evidence>
<name>A0A6N8JRF8_9ACTN</name>
<feature type="transmembrane region" description="Helical" evidence="7">
    <location>
        <begin position="509"/>
        <end position="531"/>
    </location>
</feature>
<feature type="transmembrane region" description="Helical" evidence="7">
    <location>
        <begin position="28"/>
        <end position="51"/>
    </location>
</feature>
<dbReference type="InterPro" id="IPR051679">
    <property type="entry name" value="DASS-Related_Transporters"/>
</dbReference>
<feature type="transmembrane region" description="Helical" evidence="7">
    <location>
        <begin position="418"/>
        <end position="441"/>
    </location>
</feature>
<evidence type="ECO:0000256" key="7">
    <source>
        <dbReference type="SAM" id="Phobius"/>
    </source>
</evidence>
<keyword evidence="2" id="KW-1003">Cell membrane</keyword>
<feature type="transmembrane region" description="Helical" evidence="7">
    <location>
        <begin position="238"/>
        <end position="254"/>
    </location>
</feature>
<evidence type="ECO:0000256" key="3">
    <source>
        <dbReference type="ARBA" id="ARBA00022692"/>
    </source>
</evidence>
<feature type="transmembrane region" description="Helical" evidence="7">
    <location>
        <begin position="141"/>
        <end position="165"/>
    </location>
</feature>
<comment type="caution">
    <text evidence="8">The sequence shown here is derived from an EMBL/GenBank/DDBJ whole genome shotgun (WGS) entry which is preliminary data.</text>
</comment>
<gene>
    <name evidence="8" type="ORF">GKZ27_08585</name>
</gene>
<dbReference type="InterPro" id="IPR018385">
    <property type="entry name" value="C4_dicarb_anaerob_car-like"/>
</dbReference>
<evidence type="ECO:0000256" key="5">
    <source>
        <dbReference type="ARBA" id="ARBA00023136"/>
    </source>
</evidence>